<name>A0A836KV13_LEIEN</name>
<dbReference type="GO" id="GO:0005524">
    <property type="term" value="F:ATP binding"/>
    <property type="evidence" value="ECO:0007669"/>
    <property type="project" value="UniProtKB-KW"/>
</dbReference>
<evidence type="ECO:0000256" key="1">
    <source>
        <dbReference type="ARBA" id="ARBA00022741"/>
    </source>
</evidence>
<evidence type="ECO:0000313" key="7">
    <source>
        <dbReference type="EMBL" id="KAG5483845.1"/>
    </source>
</evidence>
<dbReference type="Pfam" id="PF00270">
    <property type="entry name" value="DEAD"/>
    <property type="match status" value="1"/>
</dbReference>
<organism evidence="7 8">
    <name type="scientific">Leishmania enriettii</name>
    <dbReference type="NCBI Taxonomy" id="5663"/>
    <lineage>
        <taxon>Eukaryota</taxon>
        <taxon>Discoba</taxon>
        <taxon>Euglenozoa</taxon>
        <taxon>Kinetoplastea</taxon>
        <taxon>Metakinetoplastina</taxon>
        <taxon>Trypanosomatida</taxon>
        <taxon>Trypanosomatidae</taxon>
        <taxon>Leishmaniinae</taxon>
        <taxon>Leishmania</taxon>
    </lineage>
</organism>
<evidence type="ECO:0000256" key="4">
    <source>
        <dbReference type="ARBA" id="ARBA00022840"/>
    </source>
</evidence>
<keyword evidence="4" id="KW-0067">ATP-binding</keyword>
<evidence type="ECO:0000259" key="6">
    <source>
        <dbReference type="PROSITE" id="PS51192"/>
    </source>
</evidence>
<dbReference type="GO" id="GO:0003724">
    <property type="term" value="F:RNA helicase activity"/>
    <property type="evidence" value="ECO:0007669"/>
    <property type="project" value="TreeGrafter"/>
</dbReference>
<dbReference type="SUPFAM" id="SSF52540">
    <property type="entry name" value="P-loop containing nucleoside triphosphate hydrolases"/>
    <property type="match status" value="1"/>
</dbReference>
<dbReference type="InterPro" id="IPR001650">
    <property type="entry name" value="Helicase_C-like"/>
</dbReference>
<dbReference type="RefSeq" id="XP_067694906.1">
    <property type="nucleotide sequence ID" value="XM_067838493.1"/>
</dbReference>
<evidence type="ECO:0000256" key="3">
    <source>
        <dbReference type="ARBA" id="ARBA00022806"/>
    </source>
</evidence>
<feature type="region of interest" description="Disordered" evidence="5">
    <location>
        <begin position="422"/>
        <end position="451"/>
    </location>
</feature>
<dbReference type="InterPro" id="IPR050079">
    <property type="entry name" value="DEAD_box_RNA_helicase"/>
</dbReference>
<dbReference type="InterPro" id="IPR014001">
    <property type="entry name" value="Helicase_ATP-bd"/>
</dbReference>
<dbReference type="InterPro" id="IPR027417">
    <property type="entry name" value="P-loop_NTPase"/>
</dbReference>
<dbReference type="AlphaFoldDB" id="A0A836KV13"/>
<keyword evidence="3" id="KW-0347">Helicase</keyword>
<sequence>MQRHSRRKLLKYIRGVRVEYGGSAAKLLDSYLHQDAGAKHAANLPVSQRYFYVKNMSSDTPRSGAAGVSQQHRMVQLRLGAAQMLSSSQHTGISNLNEAHPLYYAQTSPRAAGLTAPLVFALKQLRIHRLTELQGAMVPLLLKGKHVIAHSETGTGKSFGIALAIVNRIIRDQLNYRLHTVVLVPTEELALQYDKWLRHFGGCTSQVVQAAIDSIPLEAQLAKLHNIQPHVLVGTPQRVADVLRLSPSILGEKLRRKVDCVVLDEADMIIHATVMYGRQRLSGANLVDRLFRHRREEVPAQLVAASATVDGVTAQTLNTWTRNDRTVRLTTSFVEHTIPPTIQFYFFGASRAHSLARCLLLSLQLICKQRPDARILLFTEDERVAEVCTLLTSAEVVEEIRRVAPGVLSPTRALAGALHALPQSAPPTNAAPPQDAGNPEQPRRAPPGSVTCGGSHVYRDVRAHQVVRQRGDVYVKNSSSLSQLNEGKLVVGVGSFNSSRGLHVNGITHVIIYGACPSAACFVHCAGRTGRMGAEGDVLVLYPQSSGRQVQQVCCSLELPFYPGRMSAVEDLLRSDETRAAKPSPVSTNESASDVGGAAALTRSSRP</sequence>
<dbReference type="GO" id="GO:0016787">
    <property type="term" value="F:hydrolase activity"/>
    <property type="evidence" value="ECO:0007669"/>
    <property type="project" value="UniProtKB-KW"/>
</dbReference>
<proteinExistence type="predicted"/>
<dbReference type="EMBL" id="JAFHKP010000011">
    <property type="protein sequence ID" value="KAG5483845.1"/>
    <property type="molecule type" value="Genomic_DNA"/>
</dbReference>
<dbReference type="KEGG" id="lenr:94174003"/>
<feature type="region of interest" description="Disordered" evidence="5">
    <location>
        <begin position="574"/>
        <end position="607"/>
    </location>
</feature>
<dbReference type="PANTHER" id="PTHR47959">
    <property type="entry name" value="ATP-DEPENDENT RNA HELICASE RHLE-RELATED"/>
    <property type="match status" value="1"/>
</dbReference>
<dbReference type="PANTHER" id="PTHR47959:SF1">
    <property type="entry name" value="ATP-DEPENDENT RNA HELICASE DBPA"/>
    <property type="match status" value="1"/>
</dbReference>
<feature type="domain" description="Helicase ATP-binding" evidence="6">
    <location>
        <begin position="138"/>
        <end position="327"/>
    </location>
</feature>
<evidence type="ECO:0000256" key="2">
    <source>
        <dbReference type="ARBA" id="ARBA00022801"/>
    </source>
</evidence>
<dbReference type="PROSITE" id="PS51192">
    <property type="entry name" value="HELICASE_ATP_BIND_1"/>
    <property type="match status" value="1"/>
</dbReference>
<protein>
    <recommendedName>
        <fullName evidence="6">Helicase ATP-binding domain-containing protein</fullName>
    </recommendedName>
</protein>
<dbReference type="Gene3D" id="3.40.50.300">
    <property type="entry name" value="P-loop containing nucleotide triphosphate hydrolases"/>
    <property type="match status" value="2"/>
</dbReference>
<evidence type="ECO:0000256" key="5">
    <source>
        <dbReference type="SAM" id="MobiDB-lite"/>
    </source>
</evidence>
<dbReference type="InterPro" id="IPR011545">
    <property type="entry name" value="DEAD/DEAH_box_helicase_dom"/>
</dbReference>
<dbReference type="Proteomes" id="UP000674179">
    <property type="component" value="Chromosome 11"/>
</dbReference>
<keyword evidence="8" id="KW-1185">Reference proteome</keyword>
<dbReference type="GO" id="GO:0005829">
    <property type="term" value="C:cytosol"/>
    <property type="evidence" value="ECO:0007669"/>
    <property type="project" value="TreeGrafter"/>
</dbReference>
<dbReference type="GO" id="GO:0003676">
    <property type="term" value="F:nucleic acid binding"/>
    <property type="evidence" value="ECO:0007669"/>
    <property type="project" value="InterPro"/>
</dbReference>
<dbReference type="OrthoDB" id="10256233at2759"/>
<accession>A0A836KV13</accession>
<dbReference type="GeneID" id="94174003"/>
<keyword evidence="1" id="KW-0547">Nucleotide-binding</keyword>
<keyword evidence="2" id="KW-0378">Hydrolase</keyword>
<evidence type="ECO:0000313" key="8">
    <source>
        <dbReference type="Proteomes" id="UP000674179"/>
    </source>
</evidence>
<comment type="caution">
    <text evidence="7">The sequence shown here is derived from an EMBL/GenBank/DDBJ whole genome shotgun (WGS) entry which is preliminary data.</text>
</comment>
<reference evidence="7 8" key="1">
    <citation type="submission" date="2021-02" db="EMBL/GenBank/DDBJ databases">
        <title>Leishmania (Mundinia) enrietti genome sequencing and assembly.</title>
        <authorList>
            <person name="Almutairi H."/>
            <person name="Gatherer D."/>
        </authorList>
    </citation>
    <scope>NUCLEOTIDE SEQUENCE [LARGE SCALE GENOMIC DNA]</scope>
    <source>
        <strain evidence="7">CUR178</strain>
    </source>
</reference>
<dbReference type="Pfam" id="PF00271">
    <property type="entry name" value="Helicase_C"/>
    <property type="match status" value="1"/>
</dbReference>
<dbReference type="SMART" id="SM00487">
    <property type="entry name" value="DEXDc"/>
    <property type="match status" value="1"/>
</dbReference>
<gene>
    <name evidence="7" type="ORF">CUR178_06840</name>
</gene>